<gene>
    <name evidence="1" type="ordered locus">NGR_c06790</name>
</gene>
<dbReference type="HOGENOM" id="CLU_1000674_0_0_5"/>
<sequence length="278" mass="32349">MRNKIMKLAERNRLNFSHLPLPPQEEMALRRLFPEALEKLLSPDVFEFTWEDAGIWVDANERTHYPDVPQDEVLDATEFPVPHEKIVIQTRVPREGSAESDTFLWYVEQRPHGRIAIPFVFRDDTLSFFGTTLLFDRRVRDVNGAPMFGCHCPKGHRKIYDEDEFYDHNRMLLRFLRILCLPQVVVEVFEVDEGINRARARRGRAPLPRRSVVRIAPEAIRYIVPQDAPVEVAPRELVAPHYRRAHMRTLRSGRRVPVRSCVVNGNGEMPAPQDFHVG</sequence>
<dbReference type="EMBL" id="CP001389">
    <property type="protein sequence ID" value="ACP24472.1"/>
    <property type="molecule type" value="Genomic_DNA"/>
</dbReference>
<dbReference type="OrthoDB" id="7764054at2"/>
<dbReference type="Proteomes" id="UP000001054">
    <property type="component" value="Chromosome"/>
</dbReference>
<accession>C3MIC4</accession>
<protein>
    <submittedName>
        <fullName evidence="1">Uncharacterized protein</fullName>
    </submittedName>
</protein>
<keyword evidence="2" id="KW-1185">Reference proteome</keyword>
<dbReference type="RefSeq" id="WP_012707257.1">
    <property type="nucleotide sequence ID" value="NC_012587.1"/>
</dbReference>
<reference evidence="1 2" key="1">
    <citation type="journal article" date="2009" name="Appl. Environ. Microbiol.">
        <title>Rhizobium sp. strain NGR234 possesses a remarkable number of secretion systems.</title>
        <authorList>
            <person name="Schmeisser C."/>
            <person name="Liesegang H."/>
            <person name="Krysciak D."/>
            <person name="Bakkou N."/>
            <person name="Le Quere A."/>
            <person name="Wollherr A."/>
            <person name="Heinemeyer I."/>
            <person name="Morgenstern B."/>
            <person name="Pommerening-Roeser A."/>
            <person name="Flores M."/>
            <person name="Palacios R."/>
            <person name="Brenner S."/>
            <person name="Gottschalk G."/>
            <person name="Schmitz R.A."/>
            <person name="Broughton W.J."/>
            <person name="Perret X."/>
            <person name="Strittmatter A.W."/>
            <person name="Streit W.R."/>
        </authorList>
    </citation>
    <scope>NUCLEOTIDE SEQUENCE [LARGE SCALE GENOMIC DNA]</scope>
    <source>
        <strain evidence="2">NBRC 101917 / NGR234</strain>
    </source>
</reference>
<name>C3MIC4_SINFN</name>
<organism evidence="1 2">
    <name type="scientific">Sinorhizobium fredii (strain NBRC 101917 / NGR234)</name>
    <dbReference type="NCBI Taxonomy" id="394"/>
    <lineage>
        <taxon>Bacteria</taxon>
        <taxon>Pseudomonadati</taxon>
        <taxon>Pseudomonadota</taxon>
        <taxon>Alphaproteobacteria</taxon>
        <taxon>Hyphomicrobiales</taxon>
        <taxon>Rhizobiaceae</taxon>
        <taxon>Sinorhizobium/Ensifer group</taxon>
        <taxon>Sinorhizobium</taxon>
    </lineage>
</organism>
<dbReference type="AlphaFoldDB" id="C3MIC4"/>
<proteinExistence type="predicted"/>
<dbReference type="KEGG" id="rhi:NGR_c06790"/>
<evidence type="ECO:0000313" key="2">
    <source>
        <dbReference type="Proteomes" id="UP000001054"/>
    </source>
</evidence>
<evidence type="ECO:0000313" key="1">
    <source>
        <dbReference type="EMBL" id="ACP24472.1"/>
    </source>
</evidence>